<dbReference type="SMART" id="SM00298">
    <property type="entry name" value="CHROMO"/>
    <property type="match status" value="1"/>
</dbReference>
<dbReference type="InterPro" id="IPR051219">
    <property type="entry name" value="Heterochromatin_chromo-domain"/>
</dbReference>
<dbReference type="GO" id="GO:0005634">
    <property type="term" value="C:nucleus"/>
    <property type="evidence" value="ECO:0007669"/>
    <property type="project" value="UniProtKB-SubCell"/>
</dbReference>
<keyword evidence="6" id="KW-1185">Reference proteome</keyword>
<comment type="subcellular location">
    <subcellularLocation>
        <location evidence="1">Nucleus</location>
    </subcellularLocation>
</comment>
<dbReference type="InterPro" id="IPR023780">
    <property type="entry name" value="Chromo_domain"/>
</dbReference>
<dbReference type="PROSITE" id="PS50013">
    <property type="entry name" value="CHROMO_2"/>
    <property type="match status" value="1"/>
</dbReference>
<evidence type="ECO:0000256" key="1">
    <source>
        <dbReference type="ARBA" id="ARBA00004123"/>
    </source>
</evidence>
<accession>A0A2R5FZS6</accession>
<keyword evidence="2" id="KW-0539">Nucleus</keyword>
<feature type="compositionally biased region" description="Basic residues" evidence="3">
    <location>
        <begin position="81"/>
        <end position="90"/>
    </location>
</feature>
<reference evidence="5 6" key="1">
    <citation type="submission" date="2017-12" db="EMBL/GenBank/DDBJ databases">
        <title>Sequencing, de novo assembly and annotation of complete genome of a new Thraustochytrid species, strain FCC1311.</title>
        <authorList>
            <person name="Sedici K."/>
            <person name="Godart F."/>
            <person name="Aiese Cigliano R."/>
            <person name="Sanseverino W."/>
            <person name="Barakat M."/>
            <person name="Ortet P."/>
            <person name="Marechal E."/>
            <person name="Cagnac O."/>
            <person name="Amato A."/>
        </authorList>
    </citation>
    <scope>NUCLEOTIDE SEQUENCE [LARGE SCALE GENOMIC DNA]</scope>
</reference>
<protein>
    <submittedName>
        <fullName evidence="5">Chromobox protein-like 5</fullName>
    </submittedName>
</protein>
<feature type="domain" description="Chromo" evidence="4">
    <location>
        <begin position="15"/>
        <end position="80"/>
    </location>
</feature>
<organism evidence="5 6">
    <name type="scientific">Hondaea fermentalgiana</name>
    <dbReference type="NCBI Taxonomy" id="2315210"/>
    <lineage>
        <taxon>Eukaryota</taxon>
        <taxon>Sar</taxon>
        <taxon>Stramenopiles</taxon>
        <taxon>Bigyra</taxon>
        <taxon>Labyrinthulomycetes</taxon>
        <taxon>Thraustochytrida</taxon>
        <taxon>Thraustochytriidae</taxon>
        <taxon>Hondaea</taxon>
    </lineage>
</organism>
<evidence type="ECO:0000313" key="6">
    <source>
        <dbReference type="Proteomes" id="UP000241890"/>
    </source>
</evidence>
<evidence type="ECO:0000256" key="2">
    <source>
        <dbReference type="ARBA" id="ARBA00023242"/>
    </source>
</evidence>
<dbReference type="InterPro" id="IPR000953">
    <property type="entry name" value="Chromo/chromo_shadow_dom"/>
</dbReference>
<sequence length="149" mass="16676">MRHESTSDDDDNEDVHIEKILSRRKVKRKGATVQEYLVKWEDHGDEHNTWETRKDLIYDGFKTQVESYDAALKAASAPRSKLGRKRRTRSKTPQARSKKISSSVSPSSPPSSSSEQIPVKETDHASESSAGQTSQEVQSGQSMSNNLTT</sequence>
<dbReference type="FunCoup" id="A0A2R5FZS6">
    <property type="interactions" value="106"/>
</dbReference>
<comment type="caution">
    <text evidence="5">The sequence shown here is derived from an EMBL/GenBank/DDBJ whole genome shotgun (WGS) entry which is preliminary data.</text>
</comment>
<dbReference type="Gene3D" id="2.40.50.40">
    <property type="match status" value="1"/>
</dbReference>
<dbReference type="Proteomes" id="UP000241890">
    <property type="component" value="Unassembled WGS sequence"/>
</dbReference>
<feature type="region of interest" description="Disordered" evidence="3">
    <location>
        <begin position="72"/>
        <end position="149"/>
    </location>
</feature>
<feature type="compositionally biased region" description="Low complexity" evidence="3">
    <location>
        <begin position="101"/>
        <end position="114"/>
    </location>
</feature>
<dbReference type="SUPFAM" id="SSF54160">
    <property type="entry name" value="Chromo domain-like"/>
    <property type="match status" value="1"/>
</dbReference>
<dbReference type="Pfam" id="PF00385">
    <property type="entry name" value="Chromo"/>
    <property type="match status" value="1"/>
</dbReference>
<evidence type="ECO:0000259" key="4">
    <source>
        <dbReference type="PROSITE" id="PS50013"/>
    </source>
</evidence>
<dbReference type="AlphaFoldDB" id="A0A2R5FZS6"/>
<proteinExistence type="predicted"/>
<name>A0A2R5FZS6_9STRA</name>
<dbReference type="InParanoid" id="A0A2R5FZS6"/>
<dbReference type="CDD" id="cd00024">
    <property type="entry name" value="CD_CSD"/>
    <property type="match status" value="1"/>
</dbReference>
<feature type="compositionally biased region" description="Polar residues" evidence="3">
    <location>
        <begin position="127"/>
        <end position="149"/>
    </location>
</feature>
<dbReference type="OrthoDB" id="2447764at2759"/>
<dbReference type="EMBL" id="BEYU01000005">
    <property type="protein sequence ID" value="GBG24266.1"/>
    <property type="molecule type" value="Genomic_DNA"/>
</dbReference>
<dbReference type="PANTHER" id="PTHR22812">
    <property type="entry name" value="CHROMOBOX PROTEIN"/>
    <property type="match status" value="1"/>
</dbReference>
<evidence type="ECO:0000256" key="3">
    <source>
        <dbReference type="SAM" id="MobiDB-lite"/>
    </source>
</evidence>
<dbReference type="InterPro" id="IPR016197">
    <property type="entry name" value="Chromo-like_dom_sf"/>
</dbReference>
<evidence type="ECO:0000313" key="5">
    <source>
        <dbReference type="EMBL" id="GBG24266.1"/>
    </source>
</evidence>
<gene>
    <name evidence="5" type="ORF">FCC1311_004842</name>
</gene>